<dbReference type="EMBL" id="CP134052">
    <property type="protein sequence ID" value="WNC17872.1"/>
    <property type="molecule type" value="Genomic_DNA"/>
</dbReference>
<evidence type="ECO:0000313" key="2">
    <source>
        <dbReference type="Proteomes" id="UP001256827"/>
    </source>
</evidence>
<gene>
    <name evidence="1" type="ORF">RGB73_30350</name>
</gene>
<sequence>MKDPKEKRDKKTYCYLTEAEEEKLKQALTIVNEDKSDFIRKAIAERIQRVKAQVAQEES</sequence>
<protein>
    <recommendedName>
        <fullName evidence="3">Ribbon-helix-helix protein, CopG family</fullName>
    </recommendedName>
</protein>
<proteinExistence type="predicted"/>
<organism evidence="1 2">
    <name type="scientific">Brevibacillus brevis</name>
    <name type="common">Bacillus brevis</name>
    <dbReference type="NCBI Taxonomy" id="1393"/>
    <lineage>
        <taxon>Bacteria</taxon>
        <taxon>Bacillati</taxon>
        <taxon>Bacillota</taxon>
        <taxon>Bacilli</taxon>
        <taxon>Bacillales</taxon>
        <taxon>Paenibacillaceae</taxon>
        <taxon>Brevibacillus</taxon>
    </lineage>
</organism>
<name>A0ABY9TCQ0_BREBE</name>
<evidence type="ECO:0000313" key="1">
    <source>
        <dbReference type="EMBL" id="WNC17872.1"/>
    </source>
</evidence>
<keyword evidence="1" id="KW-0614">Plasmid</keyword>
<dbReference type="Proteomes" id="UP001256827">
    <property type="component" value="Plasmid pBbsI"/>
</dbReference>
<reference evidence="1 2" key="1">
    <citation type="submission" date="2023-09" db="EMBL/GenBank/DDBJ databases">
        <title>Complete Genome and Methylome dissection of Bacillus brevis NEB573 original source of BbsI restriction endonuclease.</title>
        <authorList>
            <person name="Fomenkov A."/>
            <person name="Roberts R.D."/>
        </authorList>
    </citation>
    <scope>NUCLEOTIDE SEQUENCE [LARGE SCALE GENOMIC DNA]</scope>
    <source>
        <strain evidence="1 2">NEB573</strain>
        <plasmid evidence="1 2">pBbsI</plasmid>
    </source>
</reference>
<keyword evidence="2" id="KW-1185">Reference proteome</keyword>
<geneLocation type="plasmid" evidence="1 2">
    <name>pBbsI</name>
</geneLocation>
<accession>A0ABY9TCQ0</accession>
<evidence type="ECO:0008006" key="3">
    <source>
        <dbReference type="Google" id="ProtNLM"/>
    </source>
</evidence>